<feature type="transmembrane region" description="Helical" evidence="2">
    <location>
        <begin position="12"/>
        <end position="29"/>
    </location>
</feature>
<dbReference type="AlphaFoldDB" id="G5KD65"/>
<proteinExistence type="inferred from homology"/>
<reference evidence="3 4" key="1">
    <citation type="journal article" date="2014" name="Int. J. Syst. Evol. Microbiol.">
        <title>Phylogenomics and the dynamic genome evolution of the genus Streptococcus.</title>
        <authorList>
            <consortium name="The Broad Institute Genome Sequencing Platform"/>
            <person name="Richards V.P."/>
            <person name="Palmer S.R."/>
            <person name="Pavinski Bitar P.D."/>
            <person name="Qin X."/>
            <person name="Weinstock G.M."/>
            <person name="Highlander S.K."/>
            <person name="Town C.D."/>
            <person name="Burne R.A."/>
            <person name="Stanhope M.J."/>
        </authorList>
    </citation>
    <scope>NUCLEOTIDE SEQUENCE [LARGE SCALE GENOMIC DNA]</scope>
    <source>
        <strain evidence="3 4">2285-97</strain>
    </source>
</reference>
<gene>
    <name evidence="3" type="ORF">STRUR_0584</name>
</gene>
<dbReference type="STRING" id="764291.STRUR_0584"/>
<keyword evidence="2" id="KW-0472">Membrane</keyword>
<sequence length="85" mass="9685">MGIFIIIVILKVIRFYSYLLFAYALLSWFPGASQSTIGRLIGELTEPIIKPFRRFNLQIGGLDFTIFAVMIALNLLSEVLIRLFS</sequence>
<dbReference type="GO" id="GO:0016020">
    <property type="term" value="C:membrane"/>
    <property type="evidence" value="ECO:0007669"/>
    <property type="project" value="InterPro"/>
</dbReference>
<dbReference type="Proteomes" id="UP000005388">
    <property type="component" value="Unassembled WGS sequence"/>
</dbReference>
<dbReference type="PANTHER" id="PTHR33219">
    <property type="entry name" value="YLMG HOMOLOG PROTEIN 2, CHLOROPLASTIC"/>
    <property type="match status" value="1"/>
</dbReference>
<dbReference type="EMBL" id="AEUZ02000001">
    <property type="protein sequence ID" value="EHJ55837.1"/>
    <property type="molecule type" value="Genomic_DNA"/>
</dbReference>
<evidence type="ECO:0000256" key="2">
    <source>
        <dbReference type="SAM" id="Phobius"/>
    </source>
</evidence>
<name>G5KD65_9STRE</name>
<protein>
    <submittedName>
        <fullName evidence="3">YGGT family protein</fullName>
    </submittedName>
</protein>
<dbReference type="eggNOG" id="COG0762">
    <property type="taxonomic scope" value="Bacteria"/>
</dbReference>
<dbReference type="Pfam" id="PF02325">
    <property type="entry name" value="CCB3_YggT"/>
    <property type="match status" value="1"/>
</dbReference>
<evidence type="ECO:0000313" key="4">
    <source>
        <dbReference type="Proteomes" id="UP000005388"/>
    </source>
</evidence>
<comment type="caution">
    <text evidence="3">The sequence shown here is derived from an EMBL/GenBank/DDBJ whole genome shotgun (WGS) entry which is preliminary data.</text>
</comment>
<evidence type="ECO:0000313" key="3">
    <source>
        <dbReference type="EMBL" id="EHJ55837.1"/>
    </source>
</evidence>
<organism evidence="3 4">
    <name type="scientific">Streptococcus urinalis 2285-97</name>
    <dbReference type="NCBI Taxonomy" id="764291"/>
    <lineage>
        <taxon>Bacteria</taxon>
        <taxon>Bacillati</taxon>
        <taxon>Bacillota</taxon>
        <taxon>Bacilli</taxon>
        <taxon>Lactobacillales</taxon>
        <taxon>Streptococcaceae</taxon>
        <taxon>Streptococcus</taxon>
    </lineage>
</organism>
<dbReference type="RefSeq" id="WP_006738620.1">
    <property type="nucleotide sequence ID" value="NZ_AEUZ02000001.1"/>
</dbReference>
<dbReference type="PANTHER" id="PTHR33219:SF14">
    <property type="entry name" value="PROTEIN COFACTOR ASSEMBLY OF COMPLEX C SUBUNIT B CCB3, CHLOROPLASTIC-RELATED"/>
    <property type="match status" value="1"/>
</dbReference>
<comment type="similarity">
    <text evidence="1">Belongs to the YggT family.</text>
</comment>
<dbReference type="InterPro" id="IPR003425">
    <property type="entry name" value="CCB3/YggT"/>
</dbReference>
<accession>G5KD65</accession>
<keyword evidence="2" id="KW-1133">Transmembrane helix</keyword>
<keyword evidence="4" id="KW-1185">Reference proteome</keyword>
<feature type="transmembrane region" description="Helical" evidence="2">
    <location>
        <begin position="64"/>
        <end position="84"/>
    </location>
</feature>
<evidence type="ECO:0000256" key="1">
    <source>
        <dbReference type="ARBA" id="ARBA00010894"/>
    </source>
</evidence>
<keyword evidence="2" id="KW-0812">Transmembrane</keyword>